<dbReference type="Proteomes" id="UP000076727">
    <property type="component" value="Unassembled WGS sequence"/>
</dbReference>
<protein>
    <submittedName>
        <fullName evidence="1">Uncharacterized protein</fullName>
    </submittedName>
</protein>
<name>A0A165NYW2_9APHY</name>
<proteinExistence type="predicted"/>
<organism evidence="1 2">
    <name type="scientific">Daedalea quercina L-15889</name>
    <dbReference type="NCBI Taxonomy" id="1314783"/>
    <lineage>
        <taxon>Eukaryota</taxon>
        <taxon>Fungi</taxon>
        <taxon>Dikarya</taxon>
        <taxon>Basidiomycota</taxon>
        <taxon>Agaricomycotina</taxon>
        <taxon>Agaricomycetes</taxon>
        <taxon>Polyporales</taxon>
        <taxon>Fomitopsis</taxon>
    </lineage>
</organism>
<reference evidence="1 2" key="1">
    <citation type="journal article" date="2016" name="Mol. Biol. Evol.">
        <title>Comparative Genomics of Early-Diverging Mushroom-Forming Fungi Provides Insights into the Origins of Lignocellulose Decay Capabilities.</title>
        <authorList>
            <person name="Nagy L.G."/>
            <person name="Riley R."/>
            <person name="Tritt A."/>
            <person name="Adam C."/>
            <person name="Daum C."/>
            <person name="Floudas D."/>
            <person name="Sun H."/>
            <person name="Yadav J.S."/>
            <person name="Pangilinan J."/>
            <person name="Larsson K.H."/>
            <person name="Matsuura K."/>
            <person name="Barry K."/>
            <person name="Labutti K."/>
            <person name="Kuo R."/>
            <person name="Ohm R.A."/>
            <person name="Bhattacharya S.S."/>
            <person name="Shirouzu T."/>
            <person name="Yoshinaga Y."/>
            <person name="Martin F.M."/>
            <person name="Grigoriev I.V."/>
            <person name="Hibbett D.S."/>
        </authorList>
    </citation>
    <scope>NUCLEOTIDE SEQUENCE [LARGE SCALE GENOMIC DNA]</scope>
    <source>
        <strain evidence="1 2">L-15889</strain>
    </source>
</reference>
<evidence type="ECO:0000313" key="2">
    <source>
        <dbReference type="Proteomes" id="UP000076727"/>
    </source>
</evidence>
<dbReference type="EMBL" id="KV429075">
    <property type="protein sequence ID" value="KZT67547.1"/>
    <property type="molecule type" value="Genomic_DNA"/>
</dbReference>
<sequence length="187" mass="20972">MLTDSTSCPIPDGIVGIKYENLVKIVNKKDIKGVKLDNVFVIQISDSQSIKLMVELCKAMADQWKPSALHWCSRPTALTGTSNAQYGLERAVNFHHTWPTYKLYTYPLVKAQYYAWQMQRGLLLYSALIFVLPTTSGFRMEGANDWKPWVEAQFTAQVGDNVDGMEDLLGKSAITGSTVPLCYRGQL</sequence>
<keyword evidence="2" id="KW-1185">Reference proteome</keyword>
<dbReference type="AlphaFoldDB" id="A0A165NYW2"/>
<gene>
    <name evidence="1" type="ORF">DAEQUDRAFT_739313</name>
</gene>
<accession>A0A165NYW2</accession>
<evidence type="ECO:0000313" key="1">
    <source>
        <dbReference type="EMBL" id="KZT67547.1"/>
    </source>
</evidence>